<dbReference type="PANTHER" id="PTHR43156">
    <property type="entry name" value="STAGE II SPORULATION PROTEIN E-RELATED"/>
    <property type="match status" value="1"/>
</dbReference>
<dbReference type="SUPFAM" id="SSF81606">
    <property type="entry name" value="PP2C-like"/>
    <property type="match status" value="1"/>
</dbReference>
<proteinExistence type="predicted"/>
<dbReference type="InterPro" id="IPR001610">
    <property type="entry name" value="PAC"/>
</dbReference>
<dbReference type="NCBIfam" id="TIGR00229">
    <property type="entry name" value="sensory_box"/>
    <property type="match status" value="1"/>
</dbReference>
<dbReference type="AlphaFoldDB" id="A0A2T0R205"/>
<dbReference type="InterPro" id="IPR000700">
    <property type="entry name" value="PAS-assoc_C"/>
</dbReference>
<dbReference type="SUPFAM" id="SSF55785">
    <property type="entry name" value="PYP-like sensor domain (PAS domain)"/>
    <property type="match status" value="1"/>
</dbReference>
<dbReference type="InterPro" id="IPR001932">
    <property type="entry name" value="PPM-type_phosphatase-like_dom"/>
</dbReference>
<accession>A0A2T0R205</accession>
<dbReference type="Proteomes" id="UP000238083">
    <property type="component" value="Unassembled WGS sequence"/>
</dbReference>
<sequence>MTTHSAAGPDAVPADPAAALAEEHLRSLLVRAAQQGRNAVCLSDVSLPDQPVVWVNEAFTAITGYTFDQTVGRNCRFLQDGVPTAGELSGGPDVTDAARRIRELIDDRRSGTVVIPNRRADGGVFYNALALSPLPDERGVVRYYLGVQQDVTEQIRAEQARDRSYAEAAELADQLQNRLVPAMLADTPEWDVAVRYQPATRADGSRGEVSGDFYDLQVRPDGHVLAVIGDVSGRGPRAAATTAALRWSIRGLSSVVDRPGRLLEHVADAVHEALDDRFATVAAVRLPEFPADAEAGRDAVVALAGHPQPVLLPRGGPARFVGRPGMLLGPFADVTVLEEQVPVRSGDVLVLYTDGVTEAASPEHELLGDEGLLGALDEALDEAPGGARTADDVADAVLRAVARHVAGGPTDDLTLMVLRRR</sequence>
<dbReference type="InterPro" id="IPR035965">
    <property type="entry name" value="PAS-like_dom_sf"/>
</dbReference>
<dbReference type="GO" id="GO:0016791">
    <property type="term" value="F:phosphatase activity"/>
    <property type="evidence" value="ECO:0007669"/>
    <property type="project" value="TreeGrafter"/>
</dbReference>
<evidence type="ECO:0000259" key="2">
    <source>
        <dbReference type="PROSITE" id="PS50113"/>
    </source>
</evidence>
<evidence type="ECO:0000313" key="3">
    <source>
        <dbReference type="EMBL" id="PRY13551.1"/>
    </source>
</evidence>
<keyword evidence="4" id="KW-1185">Reference proteome</keyword>
<dbReference type="Pfam" id="PF13426">
    <property type="entry name" value="PAS_9"/>
    <property type="match status" value="1"/>
</dbReference>
<dbReference type="Pfam" id="PF07228">
    <property type="entry name" value="SpoIIE"/>
    <property type="match status" value="1"/>
</dbReference>
<dbReference type="CDD" id="cd00130">
    <property type="entry name" value="PAS"/>
    <property type="match status" value="1"/>
</dbReference>
<organism evidence="3 4">
    <name type="scientific">Kineococcus rhizosphaerae</name>
    <dbReference type="NCBI Taxonomy" id="559628"/>
    <lineage>
        <taxon>Bacteria</taxon>
        <taxon>Bacillati</taxon>
        <taxon>Actinomycetota</taxon>
        <taxon>Actinomycetes</taxon>
        <taxon>Kineosporiales</taxon>
        <taxon>Kineosporiaceae</taxon>
        <taxon>Kineococcus</taxon>
    </lineage>
</organism>
<evidence type="ECO:0000256" key="1">
    <source>
        <dbReference type="ARBA" id="ARBA00022801"/>
    </source>
</evidence>
<dbReference type="PROSITE" id="PS50113">
    <property type="entry name" value="PAC"/>
    <property type="match status" value="1"/>
</dbReference>
<comment type="caution">
    <text evidence="3">The sequence shown here is derived from an EMBL/GenBank/DDBJ whole genome shotgun (WGS) entry which is preliminary data.</text>
</comment>
<dbReference type="InterPro" id="IPR052016">
    <property type="entry name" value="Bact_Sigma-Reg"/>
</dbReference>
<dbReference type="RefSeq" id="WP_146149448.1">
    <property type="nucleotide sequence ID" value="NZ_PVZF01000008.1"/>
</dbReference>
<reference evidence="3 4" key="1">
    <citation type="submission" date="2018-03" db="EMBL/GenBank/DDBJ databases">
        <title>Genomic Encyclopedia of Archaeal and Bacterial Type Strains, Phase II (KMG-II): from individual species to whole genera.</title>
        <authorList>
            <person name="Goeker M."/>
        </authorList>
    </citation>
    <scope>NUCLEOTIDE SEQUENCE [LARGE SCALE GENOMIC DNA]</scope>
    <source>
        <strain evidence="3 4">DSM 19711</strain>
    </source>
</reference>
<dbReference type="Gene3D" id="3.30.450.20">
    <property type="entry name" value="PAS domain"/>
    <property type="match status" value="1"/>
</dbReference>
<dbReference type="InterPro" id="IPR036457">
    <property type="entry name" value="PPM-type-like_dom_sf"/>
</dbReference>
<name>A0A2T0R205_9ACTN</name>
<dbReference type="InterPro" id="IPR000014">
    <property type="entry name" value="PAS"/>
</dbReference>
<evidence type="ECO:0000313" key="4">
    <source>
        <dbReference type="Proteomes" id="UP000238083"/>
    </source>
</evidence>
<keyword evidence="1" id="KW-0378">Hydrolase</keyword>
<dbReference type="SMART" id="SM00331">
    <property type="entry name" value="PP2C_SIG"/>
    <property type="match status" value="1"/>
</dbReference>
<dbReference type="EMBL" id="PVZF01000008">
    <property type="protein sequence ID" value="PRY13551.1"/>
    <property type="molecule type" value="Genomic_DNA"/>
</dbReference>
<dbReference type="PANTHER" id="PTHR43156:SF2">
    <property type="entry name" value="STAGE II SPORULATION PROTEIN E"/>
    <property type="match status" value="1"/>
</dbReference>
<feature type="domain" description="PAC" evidence="2">
    <location>
        <begin position="109"/>
        <end position="163"/>
    </location>
</feature>
<protein>
    <submittedName>
        <fullName evidence="3">PAS domain S-box-containing protein</fullName>
    </submittedName>
</protein>
<dbReference type="OrthoDB" id="5241041at2"/>
<dbReference type="SMART" id="SM00086">
    <property type="entry name" value="PAC"/>
    <property type="match status" value="1"/>
</dbReference>
<dbReference type="Gene3D" id="3.60.40.10">
    <property type="entry name" value="PPM-type phosphatase domain"/>
    <property type="match status" value="1"/>
</dbReference>
<gene>
    <name evidence="3" type="ORF">CLV37_108221</name>
</gene>